<dbReference type="GO" id="GO:0000287">
    <property type="term" value="F:magnesium ion binding"/>
    <property type="evidence" value="ECO:0007669"/>
    <property type="project" value="UniProtKB-UniRule"/>
</dbReference>
<dbReference type="HAMAP" id="MF_01139">
    <property type="entry name" value="ISPT"/>
    <property type="match status" value="1"/>
</dbReference>
<dbReference type="EC" id="2.5.1.-" evidence="2"/>
<dbReference type="AlphaFoldDB" id="A0A0D6MKT8"/>
<sequence length="270" mass="30002">MSAGPMARTRFARREKSERPVVPGGFPLAGPRPAVDGGGAVPAHVALIMDGNGRWARARGLPPIAGHRAGAEAVRHSVTAAIEHGVQYLTLYAFSSENWRRPPREVGDLTSLLRFYLRHKLQELHEQGVRLRAIGELERFEPALREELERAEALTARNTRLTLTLALSYGGRAEIARAAMRLAELVRDGLLAPEQIDEERLAGQLSTDDIPDPDLVVRTSGECRLSNFLLWQSAYAELMFVDTLWPDFDAAAFGRVLADYARRERRFGGR</sequence>
<keyword evidence="1 2" id="KW-0808">Transferase</keyword>
<feature type="active site" evidence="2">
    <location>
        <position position="50"/>
    </location>
</feature>
<feature type="binding site" evidence="2">
    <location>
        <position position="55"/>
    </location>
    <ligand>
        <name>substrate</name>
    </ligand>
</feature>
<evidence type="ECO:0000313" key="4">
    <source>
        <dbReference type="EMBL" id="GAN54269.1"/>
    </source>
</evidence>
<dbReference type="InterPro" id="IPR001441">
    <property type="entry name" value="UPP_synth-like"/>
</dbReference>
<comment type="caution">
    <text evidence="2">Lacks conserved residue(s) required for the propagation of feature annotation.</text>
</comment>
<comment type="cofactor">
    <cofactor evidence="2">
        <name>Mg(2+)</name>
        <dbReference type="ChEBI" id="CHEBI:18420"/>
    </cofactor>
    <text evidence="2">Binds 2 magnesium ions per subunit.</text>
</comment>
<dbReference type="GO" id="GO:0016094">
    <property type="term" value="P:polyprenol biosynthetic process"/>
    <property type="evidence" value="ECO:0007669"/>
    <property type="project" value="TreeGrafter"/>
</dbReference>
<gene>
    <name evidence="4" type="ORF">Tasa_017_152</name>
</gene>
<dbReference type="FunFam" id="3.40.1180.10:FF:000001">
    <property type="entry name" value="(2E,6E)-farnesyl-diphosphate-specific ditrans,polycis-undecaprenyl-diphosphate synthase"/>
    <property type="match status" value="1"/>
</dbReference>
<dbReference type="SUPFAM" id="SSF64005">
    <property type="entry name" value="Undecaprenyl diphosphate synthase"/>
    <property type="match status" value="1"/>
</dbReference>
<organism evidence="4 5">
    <name type="scientific">Tanticharoenia sakaeratensis NBRC 103193</name>
    <dbReference type="NCBI Taxonomy" id="1231623"/>
    <lineage>
        <taxon>Bacteria</taxon>
        <taxon>Pseudomonadati</taxon>
        <taxon>Pseudomonadota</taxon>
        <taxon>Alphaproteobacteria</taxon>
        <taxon>Acetobacterales</taxon>
        <taxon>Acetobacteraceae</taxon>
        <taxon>Tanticharoenia</taxon>
    </lineage>
</organism>
<evidence type="ECO:0000256" key="3">
    <source>
        <dbReference type="SAM" id="MobiDB-lite"/>
    </source>
</evidence>
<dbReference type="InterPro" id="IPR018520">
    <property type="entry name" value="UPP_synth-like_CS"/>
</dbReference>
<dbReference type="Gene3D" id="3.40.1180.10">
    <property type="entry name" value="Decaprenyl diphosphate synthase-like"/>
    <property type="match status" value="1"/>
</dbReference>
<feature type="binding site" evidence="2">
    <location>
        <begin position="95"/>
        <end position="97"/>
    </location>
    <ligand>
        <name>substrate</name>
    </ligand>
</feature>
<dbReference type="Proteomes" id="UP000032679">
    <property type="component" value="Unassembled WGS sequence"/>
</dbReference>
<evidence type="ECO:0000256" key="2">
    <source>
        <dbReference type="HAMAP-Rule" id="MF_01139"/>
    </source>
</evidence>
<evidence type="ECO:0000256" key="1">
    <source>
        <dbReference type="ARBA" id="ARBA00022679"/>
    </source>
</evidence>
<dbReference type="GO" id="GO:0005829">
    <property type="term" value="C:cytosol"/>
    <property type="evidence" value="ECO:0007669"/>
    <property type="project" value="TreeGrafter"/>
</dbReference>
<protein>
    <recommendedName>
        <fullName evidence="2">Isoprenyl transferase</fullName>
        <ecNumber evidence="2">2.5.1.-</ecNumber>
    </recommendedName>
</protein>
<dbReference type="PANTHER" id="PTHR10291:SF0">
    <property type="entry name" value="DEHYDRODOLICHYL DIPHOSPHATE SYNTHASE 2"/>
    <property type="match status" value="1"/>
</dbReference>
<dbReference type="Pfam" id="PF01255">
    <property type="entry name" value="Prenyltransf"/>
    <property type="match status" value="1"/>
</dbReference>
<feature type="binding site" evidence="2">
    <location>
        <position position="101"/>
    </location>
    <ligand>
        <name>substrate</name>
    </ligand>
</feature>
<proteinExistence type="inferred from homology"/>
<keyword evidence="5" id="KW-1185">Reference proteome</keyword>
<dbReference type="EMBL" id="BALE01000017">
    <property type="protein sequence ID" value="GAN54269.1"/>
    <property type="molecule type" value="Genomic_DNA"/>
</dbReference>
<accession>A0A0D6MKT8</accession>
<comment type="similarity">
    <text evidence="2">Belongs to the UPP synthase family.</text>
</comment>
<feature type="region of interest" description="Disordered" evidence="3">
    <location>
        <begin position="1"/>
        <end position="29"/>
    </location>
</feature>
<dbReference type="GO" id="GO:0008834">
    <property type="term" value="F:ditrans,polycis-undecaprenyl-diphosphate synthase [(2E,6E)-farnesyl-diphosphate specific] activity"/>
    <property type="evidence" value="ECO:0007669"/>
    <property type="project" value="TreeGrafter"/>
</dbReference>
<reference evidence="4 5" key="1">
    <citation type="submission" date="2012-10" db="EMBL/GenBank/DDBJ databases">
        <title>Genome sequencing of Tanticharoenia sakaeratensis NBRC 103193.</title>
        <authorList>
            <person name="Azuma Y."/>
            <person name="Hadano H."/>
            <person name="Hirakawa H."/>
            <person name="Matsushita K."/>
        </authorList>
    </citation>
    <scope>NUCLEOTIDE SEQUENCE [LARGE SCALE GENOMIC DNA]</scope>
    <source>
        <strain evidence="4 5">NBRC 103193</strain>
    </source>
</reference>
<name>A0A0D6MKT8_9PROT</name>
<evidence type="ECO:0000313" key="5">
    <source>
        <dbReference type="Proteomes" id="UP000032679"/>
    </source>
</evidence>
<keyword evidence="2" id="KW-0460">Magnesium</keyword>
<dbReference type="NCBIfam" id="TIGR00055">
    <property type="entry name" value="uppS"/>
    <property type="match status" value="1"/>
</dbReference>
<dbReference type="CDD" id="cd00475">
    <property type="entry name" value="Cis_IPPS"/>
    <property type="match status" value="1"/>
</dbReference>
<dbReference type="STRING" id="1231623.Tasa_017_152"/>
<comment type="function">
    <text evidence="2">Catalyzes the condensation of isopentenyl diphosphate (IPP) with allylic pyrophosphates generating different type of terpenoids.</text>
</comment>
<feature type="active site" description="Proton acceptor" evidence="2">
    <location>
        <position position="98"/>
    </location>
</feature>
<feature type="binding site" evidence="2">
    <location>
        <position position="237"/>
    </location>
    <ligand>
        <name>Mg(2+)</name>
        <dbReference type="ChEBI" id="CHEBI:18420"/>
    </ligand>
</feature>
<dbReference type="PROSITE" id="PS01066">
    <property type="entry name" value="UPP_SYNTHASE"/>
    <property type="match status" value="1"/>
</dbReference>
<feature type="binding site" evidence="2">
    <location>
        <position position="67"/>
    </location>
    <ligand>
        <name>substrate</name>
    </ligand>
</feature>
<comment type="subunit">
    <text evidence="2">Homodimer.</text>
</comment>
<feature type="binding site" evidence="2">
    <location>
        <position position="218"/>
    </location>
    <ligand>
        <name>substrate</name>
    </ligand>
</feature>
<feature type="binding site" evidence="2">
    <location>
        <position position="50"/>
    </location>
    <ligand>
        <name>Mg(2+)</name>
        <dbReference type="ChEBI" id="CHEBI:18420"/>
    </ligand>
</feature>
<feature type="binding site" evidence="2">
    <location>
        <position position="99"/>
    </location>
    <ligand>
        <name>substrate</name>
    </ligand>
</feature>
<dbReference type="InterPro" id="IPR036424">
    <property type="entry name" value="UPP_synth-like_sf"/>
</dbReference>
<comment type="caution">
    <text evidence="4">The sequence shown here is derived from an EMBL/GenBank/DDBJ whole genome shotgun (WGS) entry which is preliminary data.</text>
</comment>
<feature type="binding site" evidence="2">
    <location>
        <begin position="224"/>
        <end position="226"/>
    </location>
    <ligand>
        <name>substrate</name>
    </ligand>
</feature>
<keyword evidence="2" id="KW-0479">Metal-binding</keyword>
<feature type="binding site" evidence="2">
    <location>
        <begin position="51"/>
        <end position="54"/>
    </location>
    <ligand>
        <name>substrate</name>
    </ligand>
</feature>
<dbReference type="PANTHER" id="PTHR10291">
    <property type="entry name" value="DEHYDRODOLICHYL DIPHOSPHATE SYNTHASE FAMILY MEMBER"/>
    <property type="match status" value="1"/>
</dbReference>